<evidence type="ECO:0000313" key="2">
    <source>
        <dbReference type="EMBL" id="CRZ16583.1"/>
    </source>
</evidence>
<dbReference type="AlphaFoldDB" id="A0A0H5RRK2"/>
<feature type="transmembrane region" description="Helical" evidence="1">
    <location>
        <begin position="26"/>
        <end position="50"/>
    </location>
</feature>
<dbReference type="OrthoDB" id="4637992at2"/>
<name>A0A0H5RRK2_9MYCO</name>
<organism evidence="2 3">
    <name type="scientific">Mycolicibacterium neworleansense</name>
    <dbReference type="NCBI Taxonomy" id="146018"/>
    <lineage>
        <taxon>Bacteria</taxon>
        <taxon>Bacillati</taxon>
        <taxon>Actinomycetota</taxon>
        <taxon>Actinomycetes</taxon>
        <taxon>Mycobacteriales</taxon>
        <taxon>Mycobacteriaceae</taxon>
        <taxon>Mycolicibacterium</taxon>
    </lineage>
</organism>
<reference evidence="3" key="1">
    <citation type="submission" date="2015-07" db="EMBL/GenBank/DDBJ databases">
        <authorList>
            <person name="Urmite Genomes"/>
        </authorList>
    </citation>
    <scope>NUCLEOTIDE SEQUENCE [LARGE SCALE GENOMIC DNA]</scope>
    <source>
        <strain evidence="3">type strain: ATCC 49404</strain>
    </source>
</reference>
<evidence type="ECO:0000256" key="1">
    <source>
        <dbReference type="SAM" id="Phobius"/>
    </source>
</evidence>
<keyword evidence="1" id="KW-1133">Transmembrane helix</keyword>
<sequence length="158" mass="17393">MSLFPADGKPMFDRMLAVGPHEPKSFATLLTIGLVISAFCVAVFVLIALIPSTARDREDAEKARLFTHSEAFWARWPGNGLFEAPYDQLAAEATRCARIVEIFQGERGSNVRPATGHARRAYDNAEIQLASYEPMLNSVHNAMNYAISQGRGPQLPSK</sequence>
<dbReference type="RefSeq" id="WP_159402848.1">
    <property type="nucleotide sequence ID" value="NZ_CWKH01000002.1"/>
</dbReference>
<dbReference type="EMBL" id="CWKH01000002">
    <property type="protein sequence ID" value="CRZ16583.1"/>
    <property type="molecule type" value="Genomic_DNA"/>
</dbReference>
<dbReference type="Proteomes" id="UP000199147">
    <property type="component" value="Unassembled WGS sequence"/>
</dbReference>
<protein>
    <submittedName>
        <fullName evidence="2">Uncharacterized protein</fullName>
    </submittedName>
</protein>
<keyword evidence="1" id="KW-0812">Transmembrane</keyword>
<accession>A0A0H5RRK2</accession>
<proteinExistence type="predicted"/>
<evidence type="ECO:0000313" key="3">
    <source>
        <dbReference type="Proteomes" id="UP000199147"/>
    </source>
</evidence>
<gene>
    <name evidence="2" type="ORF">BN2156_03453</name>
</gene>
<keyword evidence="1" id="KW-0472">Membrane</keyword>
<keyword evidence="3" id="KW-1185">Reference proteome</keyword>